<feature type="binding site" evidence="12">
    <location>
        <position position="48"/>
    </location>
    <ligand>
        <name>Ca(2+)</name>
        <dbReference type="ChEBI" id="CHEBI:29108"/>
    </ligand>
</feature>
<dbReference type="GO" id="GO:0008270">
    <property type="term" value="F:zinc ion binding"/>
    <property type="evidence" value="ECO:0007669"/>
    <property type="project" value="InterPro"/>
</dbReference>
<dbReference type="GO" id="GO:0004534">
    <property type="term" value="F:5'-3' RNA exonuclease activity"/>
    <property type="evidence" value="ECO:0007669"/>
    <property type="project" value="UniProtKB-UniRule"/>
</dbReference>
<dbReference type="InterPro" id="IPR030854">
    <property type="entry name" value="RNase_J_bac"/>
</dbReference>
<dbReference type="GO" id="GO:0006364">
    <property type="term" value="P:rRNA processing"/>
    <property type="evidence" value="ECO:0007669"/>
    <property type="project" value="UniProtKB-UniRule"/>
</dbReference>
<evidence type="ECO:0000313" key="14">
    <source>
        <dbReference type="EMBL" id="HJD96487.1"/>
    </source>
</evidence>
<keyword evidence="8 9" id="KW-0694">RNA-binding</keyword>
<dbReference type="InterPro" id="IPR011108">
    <property type="entry name" value="RMMBL"/>
</dbReference>
<evidence type="ECO:0000256" key="8">
    <source>
        <dbReference type="ARBA" id="ARBA00022884"/>
    </source>
</evidence>
<comment type="caution">
    <text evidence="9">Lacks conserved residue(s) required for the propagation of feature annotation.</text>
</comment>
<dbReference type="CDD" id="cd07714">
    <property type="entry name" value="RNaseJ_MBL-fold"/>
    <property type="match status" value="1"/>
</dbReference>
<evidence type="ECO:0000259" key="13">
    <source>
        <dbReference type="SMART" id="SM00849"/>
    </source>
</evidence>
<evidence type="ECO:0000256" key="4">
    <source>
        <dbReference type="ARBA" id="ARBA00022759"/>
    </source>
</evidence>
<accession>A0A921AVC0</accession>
<dbReference type="Pfam" id="PF17770">
    <property type="entry name" value="RNase_J_C"/>
    <property type="match status" value="1"/>
</dbReference>
<dbReference type="GO" id="GO:0003723">
    <property type="term" value="F:RNA binding"/>
    <property type="evidence" value="ECO:0007669"/>
    <property type="project" value="UniProtKB-UniRule"/>
</dbReference>
<feature type="binding site" evidence="11">
    <location>
        <begin position="371"/>
        <end position="375"/>
    </location>
    <ligand>
        <name>substrate</name>
    </ligand>
</feature>
<dbReference type="RefSeq" id="WP_304120841.1">
    <property type="nucleotide sequence ID" value="NZ_DYZA01000044.1"/>
</dbReference>
<comment type="similarity">
    <text evidence="9">Belongs to the metallo-beta-lactamase superfamily. RNA-metabolizing metallo-beta-lactamase-like family. Bacterial RNase J subfamily.</text>
</comment>
<comment type="function">
    <text evidence="9">An RNase that has 5'-3' exonuclease and possibly endonuclease activity. Involved in maturation of rRNA and in some organisms also mRNA maturation and/or decay.</text>
</comment>
<dbReference type="EMBL" id="DYZA01000044">
    <property type="protein sequence ID" value="HJD96487.1"/>
    <property type="molecule type" value="Genomic_DNA"/>
</dbReference>
<organism evidence="14 15">
    <name type="scientific">Mailhella massiliensis</name>
    <dbReference type="NCBI Taxonomy" id="1903261"/>
    <lineage>
        <taxon>Bacteria</taxon>
        <taxon>Pseudomonadati</taxon>
        <taxon>Thermodesulfobacteriota</taxon>
        <taxon>Desulfovibrionia</taxon>
        <taxon>Desulfovibrionales</taxon>
        <taxon>Desulfovibrionaceae</taxon>
        <taxon>Mailhella</taxon>
    </lineage>
</organism>
<dbReference type="GO" id="GO:0004521">
    <property type="term" value="F:RNA endonuclease activity"/>
    <property type="evidence" value="ECO:0007669"/>
    <property type="project" value="UniProtKB-UniRule"/>
</dbReference>
<proteinExistence type="inferred from homology"/>
<evidence type="ECO:0000256" key="6">
    <source>
        <dbReference type="ARBA" id="ARBA00022833"/>
    </source>
</evidence>
<dbReference type="SUPFAM" id="SSF56281">
    <property type="entry name" value="Metallo-hydrolase/oxidoreductase"/>
    <property type="match status" value="1"/>
</dbReference>
<dbReference type="Pfam" id="PF00753">
    <property type="entry name" value="Lactamase_B"/>
    <property type="match status" value="1"/>
</dbReference>
<feature type="binding site" evidence="12">
    <location>
        <position position="165"/>
    </location>
    <ligand>
        <name>Zn(2+)</name>
        <dbReference type="ChEBI" id="CHEBI:29105"/>
        <label>1</label>
        <note>catalytic</note>
    </ligand>
</feature>
<feature type="binding site" evidence="12">
    <location>
        <position position="143"/>
    </location>
    <ligand>
        <name>Zn(2+)</name>
        <dbReference type="ChEBI" id="CHEBI:29105"/>
        <label>1</label>
        <note>catalytic</note>
    </ligand>
</feature>
<evidence type="ECO:0000256" key="9">
    <source>
        <dbReference type="HAMAP-Rule" id="MF_01491"/>
    </source>
</evidence>
<keyword evidence="7 9" id="KW-0269">Exonuclease</keyword>
<feature type="binding site" evidence="12">
    <location>
        <position position="76"/>
    </location>
    <ligand>
        <name>Zn(2+)</name>
        <dbReference type="ChEBI" id="CHEBI:29105"/>
        <label>1</label>
        <note>catalytic</note>
    </ligand>
</feature>
<evidence type="ECO:0000256" key="7">
    <source>
        <dbReference type="ARBA" id="ARBA00022839"/>
    </source>
</evidence>
<gene>
    <name evidence="9" type="primary">rnj</name>
    <name evidence="14" type="ORF">K8W16_02420</name>
</gene>
<evidence type="ECO:0000256" key="1">
    <source>
        <dbReference type="ARBA" id="ARBA00022490"/>
    </source>
</evidence>
<comment type="cofactor">
    <cofactor evidence="12">
        <name>Zn(2+)</name>
        <dbReference type="ChEBI" id="CHEBI:29105"/>
    </cofactor>
    <text evidence="12">Binds 2 Zn(2+) ions per subunit. It is not clear if Zn(2+) or Mg(2+) is physiologically important.</text>
</comment>
<keyword evidence="1 9" id="KW-0963">Cytoplasm</keyword>
<dbReference type="InterPro" id="IPR055132">
    <property type="entry name" value="RNase_J_b_CASP"/>
</dbReference>
<dbReference type="PANTHER" id="PTHR43694">
    <property type="entry name" value="RIBONUCLEASE J"/>
    <property type="match status" value="1"/>
</dbReference>
<dbReference type="GO" id="GO:0005737">
    <property type="term" value="C:cytoplasm"/>
    <property type="evidence" value="ECO:0007669"/>
    <property type="project" value="UniProtKB-SubCell"/>
</dbReference>
<keyword evidence="5 9" id="KW-0378">Hydrolase</keyword>
<dbReference type="Gene3D" id="3.60.15.10">
    <property type="entry name" value="Ribonuclease Z/Hydroxyacylglutathione hydrolase-like"/>
    <property type="match status" value="1"/>
</dbReference>
<comment type="cofactor">
    <cofactor evidence="12">
        <name>Ca(2+)</name>
        <dbReference type="ChEBI" id="CHEBI:29108"/>
    </cofactor>
    <text evidence="12">Binds 1 Ca(2+) cation per subunit. Seen in 1 crystal structure, it is not clear if it is physiologically important.</text>
</comment>
<feature type="binding site" evidence="12">
    <location>
        <position position="75"/>
    </location>
    <ligand>
        <name>Zn(2+)</name>
        <dbReference type="ChEBI" id="CHEBI:29105"/>
        <label>1</label>
        <note>catalytic</note>
    </ligand>
</feature>
<feature type="binding site" evidence="12">
    <location>
        <position position="71"/>
    </location>
    <ligand>
        <name>Zn(2+)</name>
        <dbReference type="ChEBI" id="CHEBI:29105"/>
        <label>1</label>
        <note>catalytic</note>
    </ligand>
</feature>
<keyword evidence="9" id="KW-0698">rRNA processing</keyword>
<feature type="binding site" evidence="11">
    <location>
        <begin position="239"/>
        <end position="241"/>
    </location>
    <ligand>
        <name>substrate</name>
    </ligand>
</feature>
<feature type="domain" description="Metallo-beta-lactamase" evidence="13">
    <location>
        <begin position="18"/>
        <end position="211"/>
    </location>
</feature>
<dbReference type="Proteomes" id="UP000698963">
    <property type="component" value="Unassembled WGS sequence"/>
</dbReference>
<keyword evidence="3 12" id="KW-0479">Metal-binding</keyword>
<keyword evidence="2 9" id="KW-0540">Nuclease</keyword>
<evidence type="ECO:0000256" key="5">
    <source>
        <dbReference type="ARBA" id="ARBA00022801"/>
    </source>
</evidence>
<protein>
    <recommendedName>
        <fullName evidence="9">Ribonuclease J</fullName>
        <shortName evidence="9">RNase J</shortName>
        <ecNumber evidence="9">3.1.-.-</ecNumber>
    </recommendedName>
</protein>
<dbReference type="Pfam" id="PF07521">
    <property type="entry name" value="RMMBL"/>
    <property type="match status" value="1"/>
</dbReference>
<dbReference type="Gene3D" id="3.40.50.10710">
    <property type="entry name" value="Metallo-hydrolase/oxidoreductase"/>
    <property type="match status" value="1"/>
</dbReference>
<comment type="subcellular location">
    <subcellularLocation>
        <location evidence="9">Cytoplasm</location>
    </subcellularLocation>
</comment>
<dbReference type="AlphaFoldDB" id="A0A921AVC0"/>
<reference evidence="14" key="2">
    <citation type="submission" date="2021-09" db="EMBL/GenBank/DDBJ databases">
        <authorList>
            <person name="Gilroy R."/>
        </authorList>
    </citation>
    <scope>NUCLEOTIDE SEQUENCE</scope>
    <source>
        <strain evidence="14">ChiGjej2B2-19336</strain>
    </source>
</reference>
<dbReference type="Gene3D" id="3.10.20.580">
    <property type="match status" value="1"/>
</dbReference>
<dbReference type="HAMAP" id="MF_01491">
    <property type="entry name" value="RNase_J_bact"/>
    <property type="match status" value="1"/>
</dbReference>
<dbReference type="EC" id="3.1.-.-" evidence="9"/>
<feature type="active site" description="Proton acceptor" evidence="10">
    <location>
        <position position="375"/>
    </location>
</feature>
<dbReference type="InterPro" id="IPR041636">
    <property type="entry name" value="RNase_J_C"/>
</dbReference>
<dbReference type="InterPro" id="IPR001279">
    <property type="entry name" value="Metallo-B-lactamas"/>
</dbReference>
<evidence type="ECO:0000256" key="3">
    <source>
        <dbReference type="ARBA" id="ARBA00022723"/>
    </source>
</evidence>
<feature type="binding site" evidence="12">
    <location>
        <position position="450"/>
    </location>
    <ligand>
        <name>Ca(2+)</name>
        <dbReference type="ChEBI" id="CHEBI:29108"/>
    </ligand>
</feature>
<feature type="binding site" evidence="12">
    <location>
        <position position="397"/>
    </location>
    <ligand>
        <name>Zn(2+)</name>
        <dbReference type="ChEBI" id="CHEBI:29105"/>
        <label>1</label>
        <note>catalytic</note>
    </ligand>
</feature>
<evidence type="ECO:0000256" key="11">
    <source>
        <dbReference type="PIRSR" id="PIRSR004803-2"/>
    </source>
</evidence>
<keyword evidence="6 12" id="KW-0862">Zinc</keyword>
<dbReference type="InterPro" id="IPR036866">
    <property type="entry name" value="RibonucZ/Hydroxyglut_hydro"/>
</dbReference>
<reference evidence="14" key="1">
    <citation type="journal article" date="2021" name="PeerJ">
        <title>Extensive microbial diversity within the chicken gut microbiome revealed by metagenomics and culture.</title>
        <authorList>
            <person name="Gilroy R."/>
            <person name="Ravi A."/>
            <person name="Getino M."/>
            <person name="Pursley I."/>
            <person name="Horton D.L."/>
            <person name="Alikhan N.F."/>
            <person name="Baker D."/>
            <person name="Gharbi K."/>
            <person name="Hall N."/>
            <person name="Watson M."/>
            <person name="Adriaenssens E.M."/>
            <person name="Foster-Nyarko E."/>
            <person name="Jarju S."/>
            <person name="Secka A."/>
            <person name="Antonio M."/>
            <person name="Oren A."/>
            <person name="Chaudhuri R.R."/>
            <person name="La Ragione R."/>
            <person name="Hildebrand F."/>
            <person name="Pallen M.J."/>
        </authorList>
    </citation>
    <scope>NUCLEOTIDE SEQUENCE</scope>
    <source>
        <strain evidence="14">ChiGjej2B2-19336</strain>
    </source>
</reference>
<dbReference type="PANTHER" id="PTHR43694:SF1">
    <property type="entry name" value="RIBONUCLEASE J"/>
    <property type="match status" value="1"/>
</dbReference>
<feature type="binding site" evidence="12">
    <location>
        <position position="46"/>
    </location>
    <ligand>
        <name>Ca(2+)</name>
        <dbReference type="ChEBI" id="CHEBI:29108"/>
    </ligand>
</feature>
<evidence type="ECO:0000256" key="12">
    <source>
        <dbReference type="PIRSR" id="PIRSR004803-3"/>
    </source>
</evidence>
<dbReference type="Pfam" id="PF22505">
    <property type="entry name" value="RNase_J_b_CASP"/>
    <property type="match status" value="1"/>
</dbReference>
<keyword evidence="12" id="KW-0106">Calcium</keyword>
<dbReference type="InterPro" id="IPR042173">
    <property type="entry name" value="RNase_J_2"/>
</dbReference>
<feature type="active site" description="Proton donor" evidence="10">
    <location>
        <position position="202"/>
    </location>
</feature>
<dbReference type="SMART" id="SM00849">
    <property type="entry name" value="Lactamase_B"/>
    <property type="match status" value="1"/>
</dbReference>
<name>A0A921AVC0_9BACT</name>
<comment type="caution">
    <text evidence="14">The sequence shown here is derived from an EMBL/GenBank/DDBJ whole genome shotgun (WGS) entry which is preliminary data.</text>
</comment>
<dbReference type="PIRSF" id="PIRSF004803">
    <property type="entry name" value="RnjA"/>
    <property type="match status" value="1"/>
</dbReference>
<feature type="binding site" evidence="12">
    <location>
        <position position="73"/>
    </location>
    <ligand>
        <name>Zn(2+)</name>
        <dbReference type="ChEBI" id="CHEBI:29105"/>
        <label>1</label>
        <note>catalytic</note>
    </ligand>
</feature>
<sequence>MSEPYLTITPLGGHGEIGMNCQKWQTDQGVVLVDCGLMFPDDALLGVDVVIPRLESVFTEGEKVLGIVLTHGHEDHIGALPWLLLQYKSLRGIRIYGSPFTLALVEHKLEEQGLLDRVELVPMQSYDTVTLGNLIFHFLPVHHSIPQCYALGVETPVGKVLHTGDIKLDPAPLDNEACDPLSDFARFSEEGENKGIRLLLADSTNVENPGHSLPERQVRDDLDAIFSEVKGRIIIALFSSHIRRIRTVLELAKKYRRSVLVSGRSLSTNIDKAVELGLLERPENVYTEAAGFPELDPGQTVVLATGTQGEPLSALARIARGEHRQLSLHEGDTIIMSSRVIPGNARAVSRVLNQIYRLGAEVYHNPERTVHATGHACRGELKNIIETTKPEYFIPVHGEYRHLALHARLAEECGVPHDHIKIIEDGQPVTFTTGAIRMEEPVSVESVMVDGKGVGDVGRMVLKERRILGGEGLVAVVLVVAAETGEVLHGPEMISRGFVFEQQYSHLLEDAKCLVLDQLESTNPNDISRLSDRIRSSLRRFFRDVLGRDPIVVPIVSQV</sequence>
<evidence type="ECO:0000256" key="10">
    <source>
        <dbReference type="PIRSR" id="PIRSR004803-1"/>
    </source>
</evidence>
<comment type="subunit">
    <text evidence="9">Homodimer, may be a subunit of the RNA degradosome.</text>
</comment>
<dbReference type="InterPro" id="IPR004613">
    <property type="entry name" value="RNase_J"/>
</dbReference>
<dbReference type="NCBIfam" id="TIGR00649">
    <property type="entry name" value="MG423"/>
    <property type="match status" value="1"/>
</dbReference>
<evidence type="ECO:0000256" key="2">
    <source>
        <dbReference type="ARBA" id="ARBA00022722"/>
    </source>
</evidence>
<evidence type="ECO:0000313" key="15">
    <source>
        <dbReference type="Proteomes" id="UP000698963"/>
    </source>
</evidence>
<keyword evidence="4 9" id="KW-0255">Endonuclease</keyword>